<evidence type="ECO:0008006" key="3">
    <source>
        <dbReference type="Google" id="ProtNLM"/>
    </source>
</evidence>
<gene>
    <name evidence="1" type="ORF">NUM_60300</name>
</gene>
<dbReference type="EMBL" id="BOPO01000127">
    <property type="protein sequence ID" value="GIL30776.1"/>
    <property type="molecule type" value="Genomic_DNA"/>
</dbReference>
<protein>
    <recommendedName>
        <fullName evidence="3">DUF4192 domain-containing protein</fullName>
    </recommendedName>
</protein>
<dbReference type="AlphaFoldDB" id="A0A8J4AFS4"/>
<proteinExistence type="predicted"/>
<keyword evidence="2" id="KW-1185">Reference proteome</keyword>
<evidence type="ECO:0000313" key="2">
    <source>
        <dbReference type="Proteomes" id="UP000614996"/>
    </source>
</evidence>
<reference evidence="2" key="1">
    <citation type="journal article" date="2021" name="Int. J. Syst. Evol. Microbiol.">
        <title>Actinocatenispora comari sp. nov., an endophytic actinomycete isolated from aerial parts of Comarum salesowianum.</title>
        <authorList>
            <person name="Oyunbileg N."/>
            <person name="Iizaka Y."/>
            <person name="Hamada M."/>
            <person name="Davaapurev B.O."/>
            <person name="Fukumoto A."/>
            <person name="Tsetseg B."/>
            <person name="Kato F."/>
            <person name="Tamura T."/>
            <person name="Batkhuu J."/>
            <person name="Anzai Y."/>
        </authorList>
    </citation>
    <scope>NUCLEOTIDE SEQUENCE [LARGE SCALE GENOMIC DNA]</scope>
    <source>
        <strain evidence="2">NUM-2625</strain>
    </source>
</reference>
<name>A0A8J4AFS4_9ACTN</name>
<dbReference type="RefSeq" id="WP_207128372.1">
    <property type="nucleotide sequence ID" value="NZ_BOPO01000127.1"/>
</dbReference>
<dbReference type="InterPro" id="IPR025447">
    <property type="entry name" value="DUF4192"/>
</dbReference>
<dbReference type="Proteomes" id="UP000614996">
    <property type="component" value="Unassembled WGS sequence"/>
</dbReference>
<accession>A0A8J4AFS4</accession>
<dbReference type="Pfam" id="PF13830">
    <property type="entry name" value="DUF4192"/>
    <property type="match status" value="1"/>
</dbReference>
<evidence type="ECO:0000313" key="1">
    <source>
        <dbReference type="EMBL" id="GIL30776.1"/>
    </source>
</evidence>
<comment type="caution">
    <text evidence="1">The sequence shown here is derived from an EMBL/GenBank/DDBJ whole genome shotgun (WGS) entry which is preliminary data.</text>
</comment>
<organism evidence="1 2">
    <name type="scientific">Actinocatenispora comari</name>
    <dbReference type="NCBI Taxonomy" id="2807577"/>
    <lineage>
        <taxon>Bacteria</taxon>
        <taxon>Bacillati</taxon>
        <taxon>Actinomycetota</taxon>
        <taxon>Actinomycetes</taxon>
        <taxon>Micromonosporales</taxon>
        <taxon>Micromonosporaceae</taxon>
        <taxon>Actinocatenispora</taxon>
    </lineage>
</organism>
<sequence>MTRAPDTTPPGAPHPTPAIRLAGPADLLAVLPYLLGFHPTDSLVVVGLREGRIAFCFRADLADPPATDRIVAMLSAQSLTGVILVGYGPAERVDPISAPVAAALGAAGRPVLDRLRTEAGRFWSESCRRADCCPPDGQPLGPPSRVAAEATVAGLVALPSRDELAAQLAPVTGPARVAMERATHRAELRLQALLDNAPTPAAAAERMLADGLAAVRDAARRYGADPATRLTDDEVAWLGIVLAATQVRDEAWLLAEADLAGHRALWTDVLRRVTDEYLAAPAALTGFVCWQQGDGAVGMMALGRALAVDPGYSMALLLAQALAGGLPPTAWRPTPTSAADGAES</sequence>